<comment type="similarity">
    <text evidence="1">Belongs to the short-chain dehydrogenases/reductases (SDR) family.</text>
</comment>
<organism evidence="5 6">
    <name type="scientific">Talaromyces rugulosus</name>
    <name type="common">Penicillium rugulosum</name>
    <dbReference type="NCBI Taxonomy" id="121627"/>
    <lineage>
        <taxon>Eukaryota</taxon>
        <taxon>Fungi</taxon>
        <taxon>Dikarya</taxon>
        <taxon>Ascomycota</taxon>
        <taxon>Pezizomycotina</taxon>
        <taxon>Eurotiomycetes</taxon>
        <taxon>Eurotiomycetidae</taxon>
        <taxon>Eurotiales</taxon>
        <taxon>Trichocomaceae</taxon>
        <taxon>Talaromyces</taxon>
        <taxon>Talaromyces sect. Islandici</taxon>
    </lineage>
</organism>
<evidence type="ECO:0000313" key="6">
    <source>
        <dbReference type="Proteomes" id="UP000509510"/>
    </source>
</evidence>
<gene>
    <name evidence="5" type="ORF">TRUGW13939_07441</name>
</gene>
<protein>
    <submittedName>
        <fullName evidence="5">Uncharacterized protein</fullName>
    </submittedName>
</protein>
<keyword evidence="6" id="KW-1185">Reference proteome</keyword>
<dbReference type="KEGG" id="trg:TRUGW13939_07441"/>
<evidence type="ECO:0000256" key="1">
    <source>
        <dbReference type="ARBA" id="ARBA00006484"/>
    </source>
</evidence>
<keyword evidence="3" id="KW-0560">Oxidoreductase</keyword>
<dbReference type="GO" id="GO:0016491">
    <property type="term" value="F:oxidoreductase activity"/>
    <property type="evidence" value="ECO:0007669"/>
    <property type="project" value="UniProtKB-KW"/>
</dbReference>
<evidence type="ECO:0000256" key="4">
    <source>
        <dbReference type="SAM" id="MobiDB-lite"/>
    </source>
</evidence>
<reference evidence="6" key="1">
    <citation type="submission" date="2020-06" db="EMBL/GenBank/DDBJ databases">
        <title>A chromosome-scale genome assembly of Talaromyces rugulosus W13939.</title>
        <authorList>
            <person name="Wang B."/>
            <person name="Guo L."/>
            <person name="Ye K."/>
            <person name="Wang L."/>
        </authorList>
    </citation>
    <scope>NUCLEOTIDE SEQUENCE [LARGE SCALE GENOMIC DNA]</scope>
    <source>
        <strain evidence="6">W13939</strain>
    </source>
</reference>
<keyword evidence="2" id="KW-0521">NADP</keyword>
<name>A0A7H8R2Q2_TALRU</name>
<dbReference type="PRINTS" id="PR00081">
    <property type="entry name" value="GDHRDH"/>
</dbReference>
<dbReference type="InterPro" id="IPR036291">
    <property type="entry name" value="NAD(P)-bd_dom_sf"/>
</dbReference>
<dbReference type="Proteomes" id="UP000509510">
    <property type="component" value="Chromosome IV"/>
</dbReference>
<accession>A0A7H8R2Q2</accession>
<evidence type="ECO:0000256" key="3">
    <source>
        <dbReference type="ARBA" id="ARBA00023002"/>
    </source>
</evidence>
<dbReference type="AlphaFoldDB" id="A0A7H8R2Q2"/>
<evidence type="ECO:0000313" key="5">
    <source>
        <dbReference type="EMBL" id="QKX60298.1"/>
    </source>
</evidence>
<dbReference type="Pfam" id="PF00106">
    <property type="entry name" value="adh_short"/>
    <property type="match status" value="1"/>
</dbReference>
<sequence length="336" mass="36593">MSLTRYAAVHESPQGPGDARPTALQVLRDENLDGEQLTGKSIFITGVSSGLGAETAKVLFRTGATLFLTARDLARAKQALGEELASSSRVHLLPLELGSFDSVRACAELFKAQGDNTLNIFIANAGIMAVPEGRTKDGFELQFGTNHLGHFLLFTLLRPALLKGAAIGFESRAVFLSSMGHRFGEVRLDDYNFETDAYDPWKAYGQSKSANLWTANEANRRYNNRGLRAFSVHPGGIVETTLLKHVSEENKEAMVTDPTLKPTLKNTEQGAATTVWAAISKSLDGLGGKYLENVQVAQPWNPEDGPWGRGYAPHAYSPEKESQLWDLSLKLVGAEE</sequence>
<dbReference type="Gene3D" id="3.40.50.720">
    <property type="entry name" value="NAD(P)-binding Rossmann-like Domain"/>
    <property type="match status" value="1"/>
</dbReference>
<dbReference type="SUPFAM" id="SSF51735">
    <property type="entry name" value="NAD(P)-binding Rossmann-fold domains"/>
    <property type="match status" value="1"/>
</dbReference>
<dbReference type="PANTHER" id="PTHR24320">
    <property type="entry name" value="RETINOL DEHYDROGENASE"/>
    <property type="match status" value="1"/>
</dbReference>
<dbReference type="EMBL" id="CP055901">
    <property type="protein sequence ID" value="QKX60298.1"/>
    <property type="molecule type" value="Genomic_DNA"/>
</dbReference>
<proteinExistence type="inferred from homology"/>
<dbReference type="GeneID" id="55994934"/>
<dbReference type="RefSeq" id="XP_035346475.1">
    <property type="nucleotide sequence ID" value="XM_035490582.1"/>
</dbReference>
<dbReference type="InterPro" id="IPR002347">
    <property type="entry name" value="SDR_fam"/>
</dbReference>
<dbReference type="PANTHER" id="PTHR24320:SF272">
    <property type="entry name" value="NAD(P)-BINDING ROSSMANN-FOLD SUPERFAMILY PROTEIN"/>
    <property type="match status" value="1"/>
</dbReference>
<evidence type="ECO:0000256" key="2">
    <source>
        <dbReference type="ARBA" id="ARBA00022857"/>
    </source>
</evidence>
<dbReference type="OrthoDB" id="191139at2759"/>
<feature type="region of interest" description="Disordered" evidence="4">
    <location>
        <begin position="1"/>
        <end position="21"/>
    </location>
</feature>